<feature type="region of interest" description="Disordered" evidence="4">
    <location>
        <begin position="219"/>
        <end position="238"/>
    </location>
</feature>
<evidence type="ECO:0000256" key="2">
    <source>
        <dbReference type="ARBA" id="ARBA00022801"/>
    </source>
</evidence>
<feature type="domain" description="Carboxyltransferase" evidence="5">
    <location>
        <begin position="1"/>
        <end position="202"/>
    </location>
</feature>
<dbReference type="PANTHER" id="PTHR43309:SF3">
    <property type="entry name" value="5-OXOPROLINASE SUBUNIT C"/>
    <property type="match status" value="1"/>
</dbReference>
<keyword evidence="1" id="KW-0547">Nucleotide-binding</keyword>
<feature type="domain" description="Carboxyltransferase" evidence="6">
    <location>
        <begin position="259"/>
        <end position="533"/>
    </location>
</feature>
<dbReference type="PANTHER" id="PTHR43309">
    <property type="entry name" value="5-OXOPROLINASE SUBUNIT C"/>
    <property type="match status" value="1"/>
</dbReference>
<dbReference type="PATRIC" id="fig|1682.24.peg.61"/>
<dbReference type="SUPFAM" id="SSF50891">
    <property type="entry name" value="Cyclophilin-like"/>
    <property type="match status" value="2"/>
</dbReference>
<dbReference type="GO" id="GO:0005524">
    <property type="term" value="F:ATP binding"/>
    <property type="evidence" value="ECO:0007669"/>
    <property type="project" value="UniProtKB-KW"/>
</dbReference>
<dbReference type="Pfam" id="PF02626">
    <property type="entry name" value="CT_A_B"/>
    <property type="match status" value="1"/>
</dbReference>
<dbReference type="GO" id="GO:0016787">
    <property type="term" value="F:hydrolase activity"/>
    <property type="evidence" value="ECO:0007669"/>
    <property type="project" value="UniProtKB-KW"/>
</dbReference>
<evidence type="ECO:0000256" key="1">
    <source>
        <dbReference type="ARBA" id="ARBA00022741"/>
    </source>
</evidence>
<dbReference type="InterPro" id="IPR003778">
    <property type="entry name" value="CT_A_B"/>
</dbReference>
<dbReference type="Gene3D" id="2.40.100.10">
    <property type="entry name" value="Cyclophilin-like"/>
    <property type="match status" value="2"/>
</dbReference>
<evidence type="ECO:0000259" key="6">
    <source>
        <dbReference type="SMART" id="SM00797"/>
    </source>
</evidence>
<dbReference type="SUPFAM" id="SSF160467">
    <property type="entry name" value="PH0987 N-terminal domain-like"/>
    <property type="match status" value="1"/>
</dbReference>
<reference evidence="7 8" key="1">
    <citation type="submission" date="2014-12" db="EMBL/GenBank/DDBJ databases">
        <title>Complete genome sequence of Bifidobacterium longum subsp. infantis BT1.</title>
        <authorList>
            <person name="Kim J.F."/>
            <person name="Kwak M.-J."/>
        </authorList>
    </citation>
    <scope>NUCLEOTIDE SEQUENCE [LARGE SCALE GENOMIC DNA]</scope>
    <source>
        <strain evidence="7 8">BT1</strain>
    </source>
</reference>
<dbReference type="Pfam" id="PF02682">
    <property type="entry name" value="CT_C_D"/>
    <property type="match status" value="1"/>
</dbReference>
<dbReference type="InterPro" id="IPR003833">
    <property type="entry name" value="CT_C_D"/>
</dbReference>
<proteinExistence type="predicted"/>
<protein>
    <submittedName>
        <fullName evidence="7">Allophanate hydrolase subunit 2</fullName>
    </submittedName>
</protein>
<name>A0A0M4MCD8_BIFLI</name>
<gene>
    <name evidence="7" type="ORF">RY67_61</name>
</gene>
<keyword evidence="3" id="KW-0067">ATP-binding</keyword>
<organism evidence="7 8">
    <name type="scientific">Bifidobacterium longum subsp. infantis</name>
    <dbReference type="NCBI Taxonomy" id="1682"/>
    <lineage>
        <taxon>Bacteria</taxon>
        <taxon>Bacillati</taxon>
        <taxon>Actinomycetota</taxon>
        <taxon>Actinomycetes</taxon>
        <taxon>Bifidobacteriales</taxon>
        <taxon>Bifidobacteriaceae</taxon>
        <taxon>Bifidobacterium</taxon>
    </lineage>
</organism>
<evidence type="ECO:0000313" key="7">
    <source>
        <dbReference type="EMBL" id="ALE08137.1"/>
    </source>
</evidence>
<dbReference type="EMBL" id="CP010411">
    <property type="protein sequence ID" value="ALE08137.1"/>
    <property type="molecule type" value="Genomic_DNA"/>
</dbReference>
<dbReference type="InterPro" id="IPR052708">
    <property type="entry name" value="PxpC"/>
</dbReference>
<evidence type="ECO:0000313" key="8">
    <source>
        <dbReference type="Proteomes" id="UP000067206"/>
    </source>
</evidence>
<dbReference type="Proteomes" id="UP000067206">
    <property type="component" value="Chromosome"/>
</dbReference>
<dbReference type="SMART" id="SM00796">
    <property type="entry name" value="AHS1"/>
    <property type="match status" value="1"/>
</dbReference>
<evidence type="ECO:0000256" key="3">
    <source>
        <dbReference type="ARBA" id="ARBA00022840"/>
    </source>
</evidence>
<accession>A0A0M4MCD8</accession>
<dbReference type="Gene3D" id="3.30.1360.40">
    <property type="match status" value="1"/>
</dbReference>
<evidence type="ECO:0000259" key="5">
    <source>
        <dbReference type="SMART" id="SM00796"/>
    </source>
</evidence>
<dbReference type="AlphaFoldDB" id="A0A0M4MCD8"/>
<dbReference type="SMART" id="SM00797">
    <property type="entry name" value="AHS2"/>
    <property type="match status" value="1"/>
</dbReference>
<keyword evidence="2 7" id="KW-0378">Hydrolase</keyword>
<evidence type="ECO:0000256" key="4">
    <source>
        <dbReference type="SAM" id="MobiDB-lite"/>
    </source>
</evidence>
<dbReference type="InterPro" id="IPR029000">
    <property type="entry name" value="Cyclophilin-like_dom_sf"/>
</dbReference>
<sequence>MGQSAMLVELDGLDAAMALFAAIEARRTAEIAGPHDGVRYDVFAGVREVVPAARTVLVRFDPLLTDRGALSAAVRGLTDADVSVERTTKDVTVPVMYDGEDLQSVADLLGVSAQEIVARHAGHAWRAAFGGFAPGFTYLTGGDPIFDVPRRADPRLEVPAGAVGLAGTFSGVYPRQSSGGWQLIGTTDTPMWDEHRTPPALIQPGDIVHFTPVRDSIRSVEAPPPDHEASSPRHGINGIRVDDPGMFSVFEDDGRHAATMGVTGSGASDPQAFHLANALVGNPAGTPAIETTGGGLRLTALGDVVLAVTGAPIGIVIHGTDGSRTAIGSQEPFLLAAGEQVTLGIPDHGWRDYIAMQGGFHVDRVLDSASADTLSSIGPKALQRGDTLASAHLPFASVGQPQPWPDDLPASGDLVELDVTLGPRDDWFTAQGVADLLGEEWTVTMQSNRVGLRLHGDRALERGVIRELASEGMVPGAIEIPANGQPVLFMRDQPVTGGYPVIAVLTEHALALAGQLQPGVRIRFREYRKDCKEQ</sequence>